<protein>
    <submittedName>
        <fullName evidence="2">12276_t:CDS:1</fullName>
    </submittedName>
</protein>
<proteinExistence type="predicted"/>
<feature type="non-terminal residue" evidence="2">
    <location>
        <position position="67"/>
    </location>
</feature>
<dbReference type="EMBL" id="CAJVPY010033685">
    <property type="protein sequence ID" value="CAG8799218.1"/>
    <property type="molecule type" value="Genomic_DNA"/>
</dbReference>
<reference evidence="2" key="1">
    <citation type="submission" date="2021-06" db="EMBL/GenBank/DDBJ databases">
        <authorList>
            <person name="Kallberg Y."/>
            <person name="Tangrot J."/>
            <person name="Rosling A."/>
        </authorList>
    </citation>
    <scope>NUCLEOTIDE SEQUENCE</scope>
    <source>
        <strain evidence="2">MA453B</strain>
    </source>
</reference>
<evidence type="ECO:0000313" key="2">
    <source>
        <dbReference type="EMBL" id="CAG8799218.1"/>
    </source>
</evidence>
<feature type="non-terminal residue" evidence="2">
    <location>
        <position position="1"/>
    </location>
</feature>
<comment type="caution">
    <text evidence="2">The sequence shown here is derived from an EMBL/GenBank/DDBJ whole genome shotgun (WGS) entry which is preliminary data.</text>
</comment>
<dbReference type="Proteomes" id="UP000789405">
    <property type="component" value="Unassembled WGS sequence"/>
</dbReference>
<feature type="region of interest" description="Disordered" evidence="1">
    <location>
        <begin position="1"/>
        <end position="23"/>
    </location>
</feature>
<organism evidence="2 3">
    <name type="scientific">Dentiscutata erythropus</name>
    <dbReference type="NCBI Taxonomy" id="1348616"/>
    <lineage>
        <taxon>Eukaryota</taxon>
        <taxon>Fungi</taxon>
        <taxon>Fungi incertae sedis</taxon>
        <taxon>Mucoromycota</taxon>
        <taxon>Glomeromycotina</taxon>
        <taxon>Glomeromycetes</taxon>
        <taxon>Diversisporales</taxon>
        <taxon>Gigasporaceae</taxon>
        <taxon>Dentiscutata</taxon>
    </lineage>
</organism>
<dbReference type="AlphaFoldDB" id="A0A9N9JW83"/>
<accession>A0A9N9JW83</accession>
<gene>
    <name evidence="2" type="ORF">DERYTH_LOCUS23026</name>
</gene>
<evidence type="ECO:0000256" key="1">
    <source>
        <dbReference type="SAM" id="MobiDB-lite"/>
    </source>
</evidence>
<sequence length="67" mass="7870">EDIFAESNEFDKESGKELDEEAMTAPTIIWEKDKKENARITKINDCELPRRLSIPSMFPMFPMTFWA</sequence>
<evidence type="ECO:0000313" key="3">
    <source>
        <dbReference type="Proteomes" id="UP000789405"/>
    </source>
</evidence>
<keyword evidence="3" id="KW-1185">Reference proteome</keyword>
<name>A0A9N9JW83_9GLOM</name>